<comment type="caution">
    <text evidence="1">The sequence shown here is derived from an EMBL/GenBank/DDBJ whole genome shotgun (WGS) entry which is preliminary data.</text>
</comment>
<organism evidence="1 2">
    <name type="scientific">Actinophytocola oryzae</name>
    <dbReference type="NCBI Taxonomy" id="502181"/>
    <lineage>
        <taxon>Bacteria</taxon>
        <taxon>Bacillati</taxon>
        <taxon>Actinomycetota</taxon>
        <taxon>Actinomycetes</taxon>
        <taxon>Pseudonocardiales</taxon>
        <taxon>Pseudonocardiaceae</taxon>
    </lineage>
</organism>
<name>A0A4R7VUW0_9PSEU</name>
<dbReference type="AlphaFoldDB" id="A0A4R7VUW0"/>
<proteinExistence type="predicted"/>
<protein>
    <submittedName>
        <fullName evidence="1">Uncharacterized protein</fullName>
    </submittedName>
</protein>
<keyword evidence="2" id="KW-1185">Reference proteome</keyword>
<accession>A0A4R7VUW0</accession>
<reference evidence="1 2" key="1">
    <citation type="submission" date="2019-03" db="EMBL/GenBank/DDBJ databases">
        <title>Genomic Encyclopedia of Archaeal and Bacterial Type Strains, Phase II (KMG-II): from individual species to whole genera.</title>
        <authorList>
            <person name="Goeker M."/>
        </authorList>
    </citation>
    <scope>NUCLEOTIDE SEQUENCE [LARGE SCALE GENOMIC DNA]</scope>
    <source>
        <strain evidence="1 2">DSM 45499</strain>
    </source>
</reference>
<dbReference type="OrthoDB" id="3515437at2"/>
<evidence type="ECO:0000313" key="1">
    <source>
        <dbReference type="EMBL" id="TDV53644.1"/>
    </source>
</evidence>
<dbReference type="EMBL" id="SOCP01000004">
    <property type="protein sequence ID" value="TDV53644.1"/>
    <property type="molecule type" value="Genomic_DNA"/>
</dbReference>
<dbReference type="RefSeq" id="WP_133902688.1">
    <property type="nucleotide sequence ID" value="NZ_SOCP01000004.1"/>
</dbReference>
<gene>
    <name evidence="1" type="ORF">CLV71_104112</name>
</gene>
<dbReference type="Proteomes" id="UP000294927">
    <property type="component" value="Unassembled WGS sequence"/>
</dbReference>
<evidence type="ECO:0000313" key="2">
    <source>
        <dbReference type="Proteomes" id="UP000294927"/>
    </source>
</evidence>
<sequence length="97" mass="10908">MPDGTTDPDETAADFDQWCLRHVEENHGARHNARHAGVEDRMVSANLPEHTPLTEMNSLTRTAAYLSRRGAEATEAERDVYEARKKAVMAKLSEIKM</sequence>